<dbReference type="InterPro" id="IPR011701">
    <property type="entry name" value="MFS"/>
</dbReference>
<evidence type="ECO:0000256" key="4">
    <source>
        <dbReference type="ARBA" id="ARBA00023136"/>
    </source>
</evidence>
<dbReference type="EMBL" id="BANC01000050">
    <property type="protein sequence ID" value="GAN80566.1"/>
    <property type="molecule type" value="Genomic_DNA"/>
</dbReference>
<gene>
    <name evidence="7" type="ORF">Aam_051_030</name>
</gene>
<dbReference type="CDD" id="cd17319">
    <property type="entry name" value="MFS_ExuT_GudP_like"/>
    <property type="match status" value="1"/>
</dbReference>
<evidence type="ECO:0000256" key="5">
    <source>
        <dbReference type="SAM" id="Phobius"/>
    </source>
</evidence>
<evidence type="ECO:0000313" key="7">
    <source>
        <dbReference type="EMBL" id="GAN80566.1"/>
    </source>
</evidence>
<dbReference type="PROSITE" id="PS50850">
    <property type="entry name" value="MFS"/>
    <property type="match status" value="1"/>
</dbReference>
<evidence type="ECO:0000256" key="3">
    <source>
        <dbReference type="ARBA" id="ARBA00022989"/>
    </source>
</evidence>
<organism evidence="7 8">
    <name type="scientific">Acidocella aminolytica 101 = DSM 11237</name>
    <dbReference type="NCBI Taxonomy" id="1120923"/>
    <lineage>
        <taxon>Bacteria</taxon>
        <taxon>Pseudomonadati</taxon>
        <taxon>Pseudomonadota</taxon>
        <taxon>Alphaproteobacteria</taxon>
        <taxon>Acetobacterales</taxon>
        <taxon>Acidocellaceae</taxon>
        <taxon>Acidocella</taxon>
    </lineage>
</organism>
<evidence type="ECO:0000256" key="2">
    <source>
        <dbReference type="ARBA" id="ARBA00022692"/>
    </source>
</evidence>
<feature type="transmembrane region" description="Helical" evidence="5">
    <location>
        <begin position="176"/>
        <end position="196"/>
    </location>
</feature>
<comment type="caution">
    <text evidence="7">The sequence shown here is derived from an EMBL/GenBank/DDBJ whole genome shotgun (WGS) entry which is preliminary data.</text>
</comment>
<feature type="transmembrane region" description="Helical" evidence="5">
    <location>
        <begin position="245"/>
        <end position="266"/>
    </location>
</feature>
<dbReference type="OrthoDB" id="9784658at2"/>
<dbReference type="STRING" id="1120923.SAMN02746095_00002"/>
<keyword evidence="3 5" id="KW-1133">Transmembrane helix</keyword>
<feature type="transmembrane region" description="Helical" evidence="5">
    <location>
        <begin position="319"/>
        <end position="338"/>
    </location>
</feature>
<dbReference type="PANTHER" id="PTHR11662:SF333">
    <property type="entry name" value="D-GALACTONATE TRANSPORTER"/>
    <property type="match status" value="1"/>
</dbReference>
<protein>
    <submittedName>
        <fullName evidence="7">Major facilitator superfamily glucarate/galactonate transporter</fullName>
    </submittedName>
</protein>
<keyword evidence="4 5" id="KW-0472">Membrane</keyword>
<feature type="transmembrane region" description="Helical" evidence="5">
    <location>
        <begin position="20"/>
        <end position="37"/>
    </location>
</feature>
<feature type="transmembrane region" description="Helical" evidence="5">
    <location>
        <begin position="405"/>
        <end position="427"/>
    </location>
</feature>
<dbReference type="RefSeq" id="WP_048878971.1">
    <property type="nucleotide sequence ID" value="NZ_BANC01000050.1"/>
</dbReference>
<dbReference type="Gene3D" id="1.20.1250.20">
    <property type="entry name" value="MFS general substrate transporter like domains"/>
    <property type="match status" value="2"/>
</dbReference>
<dbReference type="InterPro" id="IPR020846">
    <property type="entry name" value="MFS_dom"/>
</dbReference>
<feature type="transmembrane region" description="Helical" evidence="5">
    <location>
        <begin position="149"/>
        <end position="170"/>
    </location>
</feature>
<dbReference type="Pfam" id="PF07690">
    <property type="entry name" value="MFS_1"/>
    <property type="match status" value="1"/>
</dbReference>
<dbReference type="InterPro" id="IPR036259">
    <property type="entry name" value="MFS_trans_sf"/>
</dbReference>
<dbReference type="AlphaFoldDB" id="A0A0D6PGR2"/>
<dbReference type="GO" id="GO:0022857">
    <property type="term" value="F:transmembrane transporter activity"/>
    <property type="evidence" value="ECO:0007669"/>
    <property type="project" value="InterPro"/>
</dbReference>
<evidence type="ECO:0000259" key="6">
    <source>
        <dbReference type="PROSITE" id="PS50850"/>
    </source>
</evidence>
<dbReference type="SUPFAM" id="SSF103473">
    <property type="entry name" value="MFS general substrate transporter"/>
    <property type="match status" value="1"/>
</dbReference>
<feature type="transmembrane region" description="Helical" evidence="5">
    <location>
        <begin position="278"/>
        <end position="299"/>
    </location>
</feature>
<sequence length="439" mass="47026">MSDITTTGASAAGASRIGGTRFFMLGLVCLAVLVNYLDRAIIGIAAPSIRSEMHIDAAMMGFVFSAFSWSYFAAQIPLGAMLDRFGNRIIYFLALAFWSLFTLGQAFASSVGGFIGLRVGLGLAEAPCFPANSNIVGMWFPRKERARAIGIYTAAEYVGLGFLTPGLFWLLQSFGWPSLFIVTGIAGLIIAAIWIAKYRDPHESKSVSQAELQHIAAGGGLTGKGVSGQKFKWADVAELFRHRQIWGLLIGQFSVYSTFIFFLTWFPTYLATARHMGWIKVGFFASLPYIAGFFGILFAGWLSDKLLHRGVSLGVARKLPVIMGLLGASTIIACNYVKSDNMVIAILSFAFFCQAMSSSGWSVLSEISPLGKLGLVGGLFNAAANLSGIVIPIVIGFIVQDTGSFVGALIFVGGVALVGALSWIFGIGELKPITLRHSA</sequence>
<accession>A0A0D6PGR2</accession>
<proteinExistence type="predicted"/>
<reference evidence="7 8" key="1">
    <citation type="submission" date="2012-11" db="EMBL/GenBank/DDBJ databases">
        <title>Whole genome sequence of Acidocella aminolytica 101 = DSM 11237.</title>
        <authorList>
            <person name="Azuma Y."/>
            <person name="Higashiura N."/>
            <person name="Hirakawa H."/>
            <person name="Matsushita K."/>
        </authorList>
    </citation>
    <scope>NUCLEOTIDE SEQUENCE [LARGE SCALE GENOMIC DNA]</scope>
    <source>
        <strain evidence="8">101 / DSM 11237</strain>
    </source>
</reference>
<dbReference type="InterPro" id="IPR050382">
    <property type="entry name" value="MFS_Na/Anion_cotransporter"/>
</dbReference>
<dbReference type="PANTHER" id="PTHR11662">
    <property type="entry name" value="SOLUTE CARRIER FAMILY 17"/>
    <property type="match status" value="1"/>
</dbReference>
<feature type="transmembrane region" description="Helical" evidence="5">
    <location>
        <begin position="89"/>
        <end position="108"/>
    </location>
</feature>
<dbReference type="GO" id="GO:0016020">
    <property type="term" value="C:membrane"/>
    <property type="evidence" value="ECO:0007669"/>
    <property type="project" value="UniProtKB-SubCell"/>
</dbReference>
<keyword evidence="8" id="KW-1185">Reference proteome</keyword>
<feature type="transmembrane region" description="Helical" evidence="5">
    <location>
        <begin position="376"/>
        <end position="399"/>
    </location>
</feature>
<name>A0A0D6PGR2_9PROT</name>
<feature type="domain" description="Major facilitator superfamily (MFS) profile" evidence="6">
    <location>
        <begin position="24"/>
        <end position="431"/>
    </location>
</feature>
<evidence type="ECO:0000256" key="1">
    <source>
        <dbReference type="ARBA" id="ARBA00004141"/>
    </source>
</evidence>
<comment type="subcellular location">
    <subcellularLocation>
        <location evidence="1">Membrane</location>
        <topology evidence="1">Multi-pass membrane protein</topology>
    </subcellularLocation>
</comment>
<dbReference type="Proteomes" id="UP000032668">
    <property type="component" value="Unassembled WGS sequence"/>
</dbReference>
<keyword evidence="2 5" id="KW-0812">Transmembrane</keyword>
<feature type="transmembrane region" description="Helical" evidence="5">
    <location>
        <begin position="344"/>
        <end position="364"/>
    </location>
</feature>
<feature type="transmembrane region" description="Helical" evidence="5">
    <location>
        <begin position="57"/>
        <end position="77"/>
    </location>
</feature>
<evidence type="ECO:0000313" key="8">
    <source>
        <dbReference type="Proteomes" id="UP000032668"/>
    </source>
</evidence>